<proteinExistence type="predicted"/>
<keyword evidence="2" id="KW-1185">Reference proteome</keyword>
<accession>A0A024GU27</accession>
<dbReference type="AlphaFoldDB" id="A0A024GU27"/>
<gene>
    <name evidence="1" type="ORF">BN9_118360</name>
</gene>
<protein>
    <submittedName>
        <fullName evidence="1">Uncharacterized protein</fullName>
    </submittedName>
</protein>
<dbReference type="EMBL" id="CAIX01000425">
    <property type="protein sequence ID" value="CCI50241.1"/>
    <property type="molecule type" value="Genomic_DNA"/>
</dbReference>
<dbReference type="Proteomes" id="UP000053237">
    <property type="component" value="Unassembled WGS sequence"/>
</dbReference>
<reference evidence="1 2" key="1">
    <citation type="submission" date="2012-05" db="EMBL/GenBank/DDBJ databases">
        <title>Recombination and specialization in a pathogen metapopulation.</title>
        <authorList>
            <person name="Gardiner A."/>
            <person name="Kemen E."/>
            <person name="Schultz-Larsen T."/>
            <person name="MacLean D."/>
            <person name="Van Oosterhout C."/>
            <person name="Jones J.D.G."/>
        </authorList>
    </citation>
    <scope>NUCLEOTIDE SEQUENCE [LARGE SCALE GENOMIC DNA]</scope>
    <source>
        <strain evidence="1 2">Ac Nc2</strain>
    </source>
</reference>
<comment type="caution">
    <text evidence="1">The sequence shown here is derived from an EMBL/GenBank/DDBJ whole genome shotgun (WGS) entry which is preliminary data.</text>
</comment>
<organism evidence="1 2">
    <name type="scientific">Albugo candida</name>
    <dbReference type="NCBI Taxonomy" id="65357"/>
    <lineage>
        <taxon>Eukaryota</taxon>
        <taxon>Sar</taxon>
        <taxon>Stramenopiles</taxon>
        <taxon>Oomycota</taxon>
        <taxon>Peronosporomycetes</taxon>
        <taxon>Albuginales</taxon>
        <taxon>Albuginaceae</taxon>
        <taxon>Albugo</taxon>
    </lineage>
</organism>
<evidence type="ECO:0000313" key="1">
    <source>
        <dbReference type="EMBL" id="CCI50241.1"/>
    </source>
</evidence>
<name>A0A024GU27_9STRA</name>
<dbReference type="InParanoid" id="A0A024GU27"/>
<evidence type="ECO:0000313" key="2">
    <source>
        <dbReference type="Proteomes" id="UP000053237"/>
    </source>
</evidence>
<sequence length="110" mass="12759">MERVSGCVEILVEVHALHVTCKYFDCIERHRRDYCRQIASVCTQECLTLDRVLTSHSKQNTLLCFHFNCSCAASPFSRQRRLSQSHHQTASVRRDNIIESITLYKSRSVV</sequence>